<reference evidence="8" key="1">
    <citation type="submission" date="2020-12" db="EMBL/GenBank/DDBJ databases">
        <title>Geomonas sp. Red875, isolated from river sediment.</title>
        <authorList>
            <person name="Xu Z."/>
            <person name="Zhang Z."/>
            <person name="Masuda Y."/>
            <person name="Itoh H."/>
            <person name="Senoo K."/>
        </authorList>
    </citation>
    <scope>NUCLEOTIDE SEQUENCE</scope>
    <source>
        <strain evidence="8">Red875</strain>
    </source>
</reference>
<dbReference type="SUPFAM" id="SSF55729">
    <property type="entry name" value="Acyl-CoA N-acyltransferases (Nat)"/>
    <property type="match status" value="2"/>
</dbReference>
<protein>
    <submittedName>
        <fullName evidence="8">Peptidoglycan bridge formation glycyltransferase FemA/FemB family protein</fullName>
    </submittedName>
</protein>
<comment type="similarity">
    <text evidence="1">Belongs to the FemABX family.</text>
</comment>
<name>A0A8J7IR88_9BACT</name>
<keyword evidence="3" id="KW-0133">Cell shape</keyword>
<feature type="domain" description="BioF2-like acetyltransferase" evidence="7">
    <location>
        <begin position="180"/>
        <end position="314"/>
    </location>
</feature>
<evidence type="ECO:0000256" key="4">
    <source>
        <dbReference type="ARBA" id="ARBA00022984"/>
    </source>
</evidence>
<dbReference type="PANTHER" id="PTHR36174:SF1">
    <property type="entry name" value="LIPID II:GLYCINE GLYCYLTRANSFERASE"/>
    <property type="match status" value="1"/>
</dbReference>
<keyword evidence="4" id="KW-0573">Peptidoglycan synthesis</keyword>
<evidence type="ECO:0000256" key="3">
    <source>
        <dbReference type="ARBA" id="ARBA00022960"/>
    </source>
</evidence>
<evidence type="ECO:0000256" key="5">
    <source>
        <dbReference type="ARBA" id="ARBA00023315"/>
    </source>
</evidence>
<dbReference type="AlphaFoldDB" id="A0A8J7IR88"/>
<keyword evidence="9" id="KW-1185">Reference proteome</keyword>
<comment type="caution">
    <text evidence="8">The sequence shown here is derived from an EMBL/GenBank/DDBJ whole genome shotgun (WGS) entry which is preliminary data.</text>
</comment>
<dbReference type="InterPro" id="IPR016181">
    <property type="entry name" value="Acyl_CoA_acyltransferase"/>
</dbReference>
<gene>
    <name evidence="8" type="ORF">JFN93_11615</name>
</gene>
<evidence type="ECO:0000256" key="6">
    <source>
        <dbReference type="ARBA" id="ARBA00023316"/>
    </source>
</evidence>
<dbReference type="Gene3D" id="3.40.630.30">
    <property type="match status" value="2"/>
</dbReference>
<organism evidence="8 9">
    <name type="scientific">Geomesophilobacter sediminis</name>
    <dbReference type="NCBI Taxonomy" id="2798584"/>
    <lineage>
        <taxon>Bacteria</taxon>
        <taxon>Pseudomonadati</taxon>
        <taxon>Thermodesulfobacteriota</taxon>
        <taxon>Desulfuromonadia</taxon>
        <taxon>Geobacterales</taxon>
        <taxon>Geobacteraceae</taxon>
        <taxon>Geomesophilobacter</taxon>
    </lineage>
</organism>
<dbReference type="GO" id="GO:0009252">
    <property type="term" value="P:peptidoglycan biosynthetic process"/>
    <property type="evidence" value="ECO:0007669"/>
    <property type="project" value="UniProtKB-KW"/>
</dbReference>
<dbReference type="InterPro" id="IPR038740">
    <property type="entry name" value="BioF2-like_GNAT_dom"/>
</dbReference>
<evidence type="ECO:0000256" key="1">
    <source>
        <dbReference type="ARBA" id="ARBA00009943"/>
    </source>
</evidence>
<dbReference type="GO" id="GO:0008360">
    <property type="term" value="P:regulation of cell shape"/>
    <property type="evidence" value="ECO:0007669"/>
    <property type="project" value="UniProtKB-KW"/>
</dbReference>
<keyword evidence="6" id="KW-0961">Cell wall biogenesis/degradation</keyword>
<evidence type="ECO:0000256" key="2">
    <source>
        <dbReference type="ARBA" id="ARBA00022679"/>
    </source>
</evidence>
<dbReference type="GO" id="GO:0071555">
    <property type="term" value="P:cell wall organization"/>
    <property type="evidence" value="ECO:0007669"/>
    <property type="project" value="UniProtKB-KW"/>
</dbReference>
<dbReference type="EMBL" id="JAEMHM010000008">
    <property type="protein sequence ID" value="MBJ6725359.1"/>
    <property type="molecule type" value="Genomic_DNA"/>
</dbReference>
<dbReference type="InterPro" id="IPR050644">
    <property type="entry name" value="PG_Glycine_Bridge_Synth"/>
</dbReference>
<dbReference type="InterPro" id="IPR003447">
    <property type="entry name" value="FEMABX"/>
</dbReference>
<evidence type="ECO:0000259" key="7">
    <source>
        <dbReference type="Pfam" id="PF13480"/>
    </source>
</evidence>
<keyword evidence="2" id="KW-0808">Transferase</keyword>
<evidence type="ECO:0000313" key="9">
    <source>
        <dbReference type="Proteomes" id="UP000636888"/>
    </source>
</evidence>
<proteinExistence type="inferred from homology"/>
<dbReference type="Pfam" id="PF13480">
    <property type="entry name" value="Acetyltransf_6"/>
    <property type="match status" value="1"/>
</dbReference>
<dbReference type="GO" id="GO:0016755">
    <property type="term" value="F:aminoacyltransferase activity"/>
    <property type="evidence" value="ECO:0007669"/>
    <property type="project" value="InterPro"/>
</dbReference>
<keyword evidence="5" id="KW-0012">Acyltransferase</keyword>
<dbReference type="PANTHER" id="PTHR36174">
    <property type="entry name" value="LIPID II:GLYCINE GLYCYLTRANSFERASE"/>
    <property type="match status" value="1"/>
</dbReference>
<dbReference type="RefSeq" id="WP_199384242.1">
    <property type="nucleotide sequence ID" value="NZ_JAEMHM010000008.1"/>
</dbReference>
<accession>A0A8J7IR88</accession>
<evidence type="ECO:0000313" key="8">
    <source>
        <dbReference type="EMBL" id="MBJ6725359.1"/>
    </source>
</evidence>
<sequence>MTTTAGLPQGFTWESDSVGPQQWSAILRPFADANLYQTWEYGAVRWGAPRLSHLLLKRDGGVVACAQLAIFRAPVSSAGIAYLRWGPLLRLAGAAGVGTARAMAGALREEYAVRRRLLLRVVPHPLYEENRSPERLDRTYRGSGFAWVGGGHSYRTLLVDLSPSLEELRRRLAQKWRCDLNRAERNGLTVTGGTSLELYDRFAAIYREMCARKRFATSMDLDEFRALQQALPEGAKLRILVCEEGGEPAAAAIFSALGECGIYHLGATSTPGLKTKGSNLLQWRTIQWLKENGYRYYDLAGIDPERNPGGYHFKAGLGGEEICCHGYLESCTFFGSRLVAGVGGLLPGYARLKRAAGQLLRGRG</sequence>
<dbReference type="PROSITE" id="PS51191">
    <property type="entry name" value="FEMABX"/>
    <property type="match status" value="1"/>
</dbReference>
<dbReference type="Proteomes" id="UP000636888">
    <property type="component" value="Unassembled WGS sequence"/>
</dbReference>